<comment type="caution">
    <text evidence="2">The sequence shown here is derived from an EMBL/GenBank/DDBJ whole genome shotgun (WGS) entry which is preliminary data.</text>
</comment>
<feature type="compositionally biased region" description="Polar residues" evidence="1">
    <location>
        <begin position="123"/>
        <end position="135"/>
    </location>
</feature>
<gene>
    <name evidence="2" type="ORF">BJ322DRAFT_655320</name>
</gene>
<proteinExistence type="predicted"/>
<organism evidence="2 3">
    <name type="scientific">Thelephora terrestris</name>
    <dbReference type="NCBI Taxonomy" id="56493"/>
    <lineage>
        <taxon>Eukaryota</taxon>
        <taxon>Fungi</taxon>
        <taxon>Dikarya</taxon>
        <taxon>Basidiomycota</taxon>
        <taxon>Agaricomycotina</taxon>
        <taxon>Agaricomycetes</taxon>
        <taxon>Thelephorales</taxon>
        <taxon>Thelephoraceae</taxon>
        <taxon>Thelephora</taxon>
    </lineage>
</organism>
<evidence type="ECO:0000313" key="2">
    <source>
        <dbReference type="EMBL" id="KAF9788695.1"/>
    </source>
</evidence>
<feature type="compositionally biased region" description="Basic and acidic residues" evidence="1">
    <location>
        <begin position="472"/>
        <end position="482"/>
    </location>
</feature>
<sequence length="504" mass="56171">MDDQSQASPKKRDILSPISTSPDSLNPPRTPPRRRYPAHLSQRHDPDRVPLHRRGTSNKYERMEDLLREAGYKETRIFTPEAERFPADGDKRKEDADGLSVKESVGAVVGFLAGLVPGHSSHSKQTPSSTDPVEQSSSTTSSLRSKKFTIAPSNRRPTSTDLETSSGSSGDPPQVLGNTNPNMDQQSLRSQLSATRLQPSQSAAYNYLRHMASTPSMQRRSCEEDSSIVDLTERVHPPLPIAWRENVIAAMNMKGSISTGGLTERNRALSRPKSTRTLGVKDSRQQNTHEQMDECRGRSITRGRSSLAPPQIHTPRLASPGAVAKINVMCKSAPGSRSTSVTRGTFTGGLLDISQLDKAFRDKGKAVRRPSRRIRSQVPSLIVTGVEGDDWLSSDGADVPFHLKQELDHDEDDEEEGELDLARMLVHPKRQQSIQSLRQHLQRHTSLSQLRRASGASAMGRWVLDEDTESDYFSHRQGDARDQSSWSRRNGKRRDRIPNDWEED</sequence>
<evidence type="ECO:0000313" key="3">
    <source>
        <dbReference type="Proteomes" id="UP000736335"/>
    </source>
</evidence>
<reference evidence="2" key="2">
    <citation type="submission" date="2020-11" db="EMBL/GenBank/DDBJ databases">
        <authorList>
            <consortium name="DOE Joint Genome Institute"/>
            <person name="Kuo A."/>
            <person name="Miyauchi S."/>
            <person name="Kiss E."/>
            <person name="Drula E."/>
            <person name="Kohler A."/>
            <person name="Sanchez-Garcia M."/>
            <person name="Andreopoulos B."/>
            <person name="Barry K.W."/>
            <person name="Bonito G."/>
            <person name="Buee M."/>
            <person name="Carver A."/>
            <person name="Chen C."/>
            <person name="Cichocki N."/>
            <person name="Clum A."/>
            <person name="Culley D."/>
            <person name="Crous P.W."/>
            <person name="Fauchery L."/>
            <person name="Girlanda M."/>
            <person name="Hayes R."/>
            <person name="Keri Z."/>
            <person name="Labutti K."/>
            <person name="Lipzen A."/>
            <person name="Lombard V."/>
            <person name="Magnuson J."/>
            <person name="Maillard F."/>
            <person name="Morin E."/>
            <person name="Murat C."/>
            <person name="Nolan M."/>
            <person name="Ohm R."/>
            <person name="Pangilinan J."/>
            <person name="Pereira M."/>
            <person name="Perotto S."/>
            <person name="Peter M."/>
            <person name="Riley R."/>
            <person name="Sitrit Y."/>
            <person name="Stielow B."/>
            <person name="Szollosi G."/>
            <person name="Zifcakova L."/>
            <person name="Stursova M."/>
            <person name="Spatafora J.W."/>
            <person name="Tedersoo L."/>
            <person name="Vaario L.-M."/>
            <person name="Yamada A."/>
            <person name="Yan M."/>
            <person name="Wang P."/>
            <person name="Xu J."/>
            <person name="Bruns T."/>
            <person name="Baldrian P."/>
            <person name="Vilgalys R."/>
            <person name="Henrissat B."/>
            <person name="Grigoriev I.V."/>
            <person name="Hibbett D."/>
            <person name="Nagy L.G."/>
            <person name="Martin F.M."/>
        </authorList>
    </citation>
    <scope>NUCLEOTIDE SEQUENCE</scope>
    <source>
        <strain evidence="2">UH-Tt-Lm1</strain>
    </source>
</reference>
<name>A0A9P6HKA1_9AGAM</name>
<reference evidence="2" key="1">
    <citation type="journal article" date="2020" name="Nat. Commun.">
        <title>Large-scale genome sequencing of mycorrhizal fungi provides insights into the early evolution of symbiotic traits.</title>
        <authorList>
            <person name="Miyauchi S."/>
            <person name="Kiss E."/>
            <person name="Kuo A."/>
            <person name="Drula E."/>
            <person name="Kohler A."/>
            <person name="Sanchez-Garcia M."/>
            <person name="Morin E."/>
            <person name="Andreopoulos B."/>
            <person name="Barry K.W."/>
            <person name="Bonito G."/>
            <person name="Buee M."/>
            <person name="Carver A."/>
            <person name="Chen C."/>
            <person name="Cichocki N."/>
            <person name="Clum A."/>
            <person name="Culley D."/>
            <person name="Crous P.W."/>
            <person name="Fauchery L."/>
            <person name="Girlanda M."/>
            <person name="Hayes R.D."/>
            <person name="Keri Z."/>
            <person name="LaButti K."/>
            <person name="Lipzen A."/>
            <person name="Lombard V."/>
            <person name="Magnuson J."/>
            <person name="Maillard F."/>
            <person name="Murat C."/>
            <person name="Nolan M."/>
            <person name="Ohm R.A."/>
            <person name="Pangilinan J."/>
            <person name="Pereira M.F."/>
            <person name="Perotto S."/>
            <person name="Peter M."/>
            <person name="Pfister S."/>
            <person name="Riley R."/>
            <person name="Sitrit Y."/>
            <person name="Stielow J.B."/>
            <person name="Szollosi G."/>
            <person name="Zifcakova L."/>
            <person name="Stursova M."/>
            <person name="Spatafora J.W."/>
            <person name="Tedersoo L."/>
            <person name="Vaario L.M."/>
            <person name="Yamada A."/>
            <person name="Yan M."/>
            <person name="Wang P."/>
            <person name="Xu J."/>
            <person name="Bruns T."/>
            <person name="Baldrian P."/>
            <person name="Vilgalys R."/>
            <person name="Dunand C."/>
            <person name="Henrissat B."/>
            <person name="Grigoriev I.V."/>
            <person name="Hibbett D."/>
            <person name="Nagy L.G."/>
            <person name="Martin F.M."/>
        </authorList>
    </citation>
    <scope>NUCLEOTIDE SEQUENCE</scope>
    <source>
        <strain evidence="2">UH-Tt-Lm1</strain>
    </source>
</reference>
<protein>
    <submittedName>
        <fullName evidence="2">Uncharacterized protein</fullName>
    </submittedName>
</protein>
<keyword evidence="3" id="KW-1185">Reference proteome</keyword>
<feature type="region of interest" description="Disordered" evidence="1">
    <location>
        <begin position="472"/>
        <end position="504"/>
    </location>
</feature>
<feature type="compositionally biased region" description="Basic and acidic residues" evidence="1">
    <location>
        <begin position="59"/>
        <end position="96"/>
    </location>
</feature>
<accession>A0A9P6HKA1</accession>
<dbReference type="Proteomes" id="UP000736335">
    <property type="component" value="Unassembled WGS sequence"/>
</dbReference>
<feature type="compositionally biased region" description="Polar residues" evidence="1">
    <location>
        <begin position="151"/>
        <end position="187"/>
    </location>
</feature>
<dbReference type="OrthoDB" id="2536714at2759"/>
<evidence type="ECO:0000256" key="1">
    <source>
        <dbReference type="SAM" id="MobiDB-lite"/>
    </source>
</evidence>
<feature type="region of interest" description="Disordered" evidence="1">
    <location>
        <begin position="1"/>
        <end position="100"/>
    </location>
</feature>
<dbReference type="AlphaFoldDB" id="A0A9P6HKA1"/>
<feature type="region of interest" description="Disordered" evidence="1">
    <location>
        <begin position="259"/>
        <end position="319"/>
    </location>
</feature>
<dbReference type="EMBL" id="WIUZ02000004">
    <property type="protein sequence ID" value="KAF9788695.1"/>
    <property type="molecule type" value="Genomic_DNA"/>
</dbReference>
<feature type="region of interest" description="Disordered" evidence="1">
    <location>
        <begin position="115"/>
        <end position="187"/>
    </location>
</feature>